<keyword evidence="3" id="KW-1185">Reference proteome</keyword>
<feature type="transmembrane region" description="Helical" evidence="1">
    <location>
        <begin position="393"/>
        <end position="417"/>
    </location>
</feature>
<gene>
    <name evidence="2" type="ORF">ACFOVU_15720</name>
</gene>
<protein>
    <submittedName>
        <fullName evidence="2">ABC transporter permease</fullName>
    </submittedName>
</protein>
<evidence type="ECO:0000313" key="3">
    <source>
        <dbReference type="Proteomes" id="UP001595847"/>
    </source>
</evidence>
<feature type="transmembrane region" description="Helical" evidence="1">
    <location>
        <begin position="21"/>
        <end position="40"/>
    </location>
</feature>
<accession>A0ABV8FPT3</accession>
<evidence type="ECO:0000313" key="2">
    <source>
        <dbReference type="EMBL" id="MFC3997379.1"/>
    </source>
</evidence>
<feature type="transmembrane region" description="Helical" evidence="1">
    <location>
        <begin position="429"/>
        <end position="451"/>
    </location>
</feature>
<dbReference type="Proteomes" id="UP001595847">
    <property type="component" value="Unassembled WGS sequence"/>
</dbReference>
<organism evidence="2 3">
    <name type="scientific">Nocardiopsis sediminis</name>
    <dbReference type="NCBI Taxonomy" id="1778267"/>
    <lineage>
        <taxon>Bacteria</taxon>
        <taxon>Bacillati</taxon>
        <taxon>Actinomycetota</taxon>
        <taxon>Actinomycetes</taxon>
        <taxon>Streptosporangiales</taxon>
        <taxon>Nocardiopsidaceae</taxon>
        <taxon>Nocardiopsis</taxon>
    </lineage>
</organism>
<comment type="caution">
    <text evidence="2">The sequence shown here is derived from an EMBL/GenBank/DDBJ whole genome shotgun (WGS) entry which is preliminary data.</text>
</comment>
<feature type="transmembrane region" description="Helical" evidence="1">
    <location>
        <begin position="123"/>
        <end position="153"/>
    </location>
</feature>
<proteinExistence type="predicted"/>
<keyword evidence="1" id="KW-1133">Transmembrane helix</keyword>
<feature type="transmembrane region" description="Helical" evidence="1">
    <location>
        <begin position="159"/>
        <end position="179"/>
    </location>
</feature>
<feature type="transmembrane region" description="Helical" evidence="1">
    <location>
        <begin position="191"/>
        <end position="207"/>
    </location>
</feature>
<feature type="transmembrane region" description="Helical" evidence="1">
    <location>
        <begin position="235"/>
        <end position="256"/>
    </location>
</feature>
<feature type="transmembrane region" description="Helical" evidence="1">
    <location>
        <begin position="463"/>
        <end position="485"/>
    </location>
</feature>
<dbReference type="RefSeq" id="WP_378534300.1">
    <property type="nucleotide sequence ID" value="NZ_JBHSBH010000010.1"/>
</dbReference>
<keyword evidence="1" id="KW-0812">Transmembrane</keyword>
<dbReference type="EMBL" id="JBHSBH010000010">
    <property type="protein sequence ID" value="MFC3997379.1"/>
    <property type="molecule type" value="Genomic_DNA"/>
</dbReference>
<reference evidence="3" key="1">
    <citation type="journal article" date="2019" name="Int. J. Syst. Evol. Microbiol.">
        <title>The Global Catalogue of Microorganisms (GCM) 10K type strain sequencing project: providing services to taxonomists for standard genome sequencing and annotation.</title>
        <authorList>
            <consortium name="The Broad Institute Genomics Platform"/>
            <consortium name="The Broad Institute Genome Sequencing Center for Infectious Disease"/>
            <person name="Wu L."/>
            <person name="Ma J."/>
        </authorList>
    </citation>
    <scope>NUCLEOTIDE SEQUENCE [LARGE SCALE GENOMIC DNA]</scope>
    <source>
        <strain evidence="3">TBRC 1826</strain>
    </source>
</reference>
<feature type="transmembrane region" description="Helical" evidence="1">
    <location>
        <begin position="505"/>
        <end position="526"/>
    </location>
</feature>
<feature type="transmembrane region" description="Helical" evidence="1">
    <location>
        <begin position="292"/>
        <end position="314"/>
    </location>
</feature>
<name>A0ABV8FPT3_9ACTN</name>
<sequence>MNGLAGTPLLLRLGLRRERVIAPWWILLLVTMALVMVAYVERNMGTFELKATYTEMINRNAFFRALGGGTVEPDLGVLSSWRSGGFLYVMNGLAALMSVIRLTRADEDSGRTELLRAAVVGRYSPLTAALLVAGGVSLAGGALTAVVLVAIGLEPTGSIAYGAAITAAGWVFAAIGAVAAQLARSAHTARVMALAVLGAAYLLRYAGDASGQAWMVRASPIGWSHLVEPYRDERWWMLAVPLAVAAVLAAAAYGLAGRRDLGAGLVSERRGPASAPRLRGPISLAWRLHRGLLASWAAGIAVFAAAAGGLSTLAHQLSEAPGASVAHLMENFGGSGASPLHAYVWPIILIFGYIIALYPVIMVQRLRADEAAGRAEAVQATPMTRLRWAGGHLLVAALGTAALLAVAGLAFGTLFGVLVGDPASDVPRILAAALGTLPAAWLVGAVGVLAYGLVPRACVAISWAVWVAVAALGRIAGPLYGQWGGTPFEPFHYLPDTVAGAPFDPVPALVLAALSALVAGGGLLALHRRDIG</sequence>
<feature type="transmembrane region" description="Helical" evidence="1">
    <location>
        <begin position="85"/>
        <end position="102"/>
    </location>
</feature>
<keyword evidence="1" id="KW-0472">Membrane</keyword>
<evidence type="ECO:0000256" key="1">
    <source>
        <dbReference type="SAM" id="Phobius"/>
    </source>
</evidence>
<feature type="transmembrane region" description="Helical" evidence="1">
    <location>
        <begin position="342"/>
        <end position="361"/>
    </location>
</feature>